<dbReference type="InterPro" id="IPR017850">
    <property type="entry name" value="Alkaline_phosphatase_core_sf"/>
</dbReference>
<reference evidence="2 3" key="1">
    <citation type="journal article" date="2019" name="PLoS ONE">
        <title>Comparative genome analysis indicates high evolutionary potential of pathogenicity genes in Colletotrichum tanaceti.</title>
        <authorList>
            <person name="Lelwala R.V."/>
            <person name="Korhonen P.K."/>
            <person name="Young N.D."/>
            <person name="Scott J.B."/>
            <person name="Ades P.A."/>
            <person name="Gasser R.B."/>
            <person name="Taylor P.W.J."/>
        </authorList>
    </citation>
    <scope>NUCLEOTIDE SEQUENCE [LARGE SCALE GENOMIC DNA]</scope>
    <source>
        <strain evidence="2">BRIP57314</strain>
    </source>
</reference>
<dbReference type="SUPFAM" id="SSF53649">
    <property type="entry name" value="Alkaline phosphatase-like"/>
    <property type="match status" value="1"/>
</dbReference>
<proteinExistence type="inferred from homology"/>
<organism evidence="2 3">
    <name type="scientific">Colletotrichum tanaceti</name>
    <dbReference type="NCBI Taxonomy" id="1306861"/>
    <lineage>
        <taxon>Eukaryota</taxon>
        <taxon>Fungi</taxon>
        <taxon>Dikarya</taxon>
        <taxon>Ascomycota</taxon>
        <taxon>Pezizomycotina</taxon>
        <taxon>Sordariomycetes</taxon>
        <taxon>Hypocreomycetidae</taxon>
        <taxon>Glomerellales</taxon>
        <taxon>Glomerellaceae</taxon>
        <taxon>Colletotrichum</taxon>
        <taxon>Colletotrichum destructivum species complex</taxon>
    </lineage>
</organism>
<dbReference type="PANTHER" id="PTHR42693:SF33">
    <property type="entry name" value="ARYLSULFATASE"/>
    <property type="match status" value="1"/>
</dbReference>
<dbReference type="Gene3D" id="3.40.720.10">
    <property type="entry name" value="Alkaline Phosphatase, subunit A"/>
    <property type="match status" value="1"/>
</dbReference>
<dbReference type="EMBL" id="PJEX01000747">
    <property type="protein sequence ID" value="TKW48742.1"/>
    <property type="molecule type" value="Genomic_DNA"/>
</dbReference>
<dbReference type="STRING" id="1306861.A0A4U6X037"/>
<evidence type="ECO:0000313" key="3">
    <source>
        <dbReference type="Proteomes" id="UP000310108"/>
    </source>
</evidence>
<dbReference type="PANTHER" id="PTHR42693">
    <property type="entry name" value="ARYLSULFATASE FAMILY MEMBER"/>
    <property type="match status" value="1"/>
</dbReference>
<dbReference type="AlphaFoldDB" id="A0A4U6X037"/>
<keyword evidence="3" id="KW-1185">Reference proteome</keyword>
<gene>
    <name evidence="2" type="primary">atsA</name>
    <name evidence="2" type="ORF">CTA1_11896</name>
</gene>
<protein>
    <submittedName>
        <fullName evidence="2">Arylsulfatase</fullName>
    </submittedName>
</protein>
<comment type="similarity">
    <text evidence="1">Belongs to the sulfatase family.</text>
</comment>
<name>A0A4U6X037_9PEZI</name>
<dbReference type="InterPro" id="IPR050738">
    <property type="entry name" value="Sulfatase"/>
</dbReference>
<sequence>MDPQRRPNFLVIVADDLGFSDCGCFGSEIETPNVHALAADANRLPAWTMVDRTDWDIGRIVQHLKDTGEYADTLRALHIASHLEQW</sequence>
<accession>A0A4U6X037</accession>
<dbReference type="Proteomes" id="UP000310108">
    <property type="component" value="Unassembled WGS sequence"/>
</dbReference>
<dbReference type="GO" id="GO:0004065">
    <property type="term" value="F:arylsulfatase activity"/>
    <property type="evidence" value="ECO:0007669"/>
    <property type="project" value="TreeGrafter"/>
</dbReference>
<evidence type="ECO:0000313" key="2">
    <source>
        <dbReference type="EMBL" id="TKW48742.1"/>
    </source>
</evidence>
<evidence type="ECO:0000256" key="1">
    <source>
        <dbReference type="ARBA" id="ARBA00008779"/>
    </source>
</evidence>
<comment type="caution">
    <text evidence="2">The sequence shown here is derived from an EMBL/GenBank/DDBJ whole genome shotgun (WGS) entry which is preliminary data.</text>
</comment>